<dbReference type="GO" id="GO:0008360">
    <property type="term" value="P:regulation of cell shape"/>
    <property type="evidence" value="ECO:0007669"/>
    <property type="project" value="UniProtKB-KW"/>
</dbReference>
<dbReference type="Proteomes" id="UP000228812">
    <property type="component" value="Unassembled WGS sequence"/>
</dbReference>
<dbReference type="InterPro" id="IPR055342">
    <property type="entry name" value="MreC_beta-barrel_core"/>
</dbReference>
<accession>A0A2G9ZC10</accession>
<comment type="caution">
    <text evidence="6">The sequence shown here is derived from an EMBL/GenBank/DDBJ whole genome shotgun (WGS) entry which is preliminary data.</text>
</comment>
<dbReference type="Pfam" id="PF04085">
    <property type="entry name" value="MreC"/>
    <property type="match status" value="1"/>
</dbReference>
<comment type="similarity">
    <text evidence="1">Belongs to the MreC family.</text>
</comment>
<evidence type="ECO:0000313" key="7">
    <source>
        <dbReference type="Proteomes" id="UP000228812"/>
    </source>
</evidence>
<organism evidence="6 7">
    <name type="scientific">Candidatus Jorgensenbacteria bacterium CG23_combo_of_CG06-09_8_20_14_all_54_14</name>
    <dbReference type="NCBI Taxonomy" id="1974595"/>
    <lineage>
        <taxon>Bacteria</taxon>
        <taxon>Candidatus Joergenseniibacteriota</taxon>
    </lineage>
</organism>
<dbReference type="InterPro" id="IPR007221">
    <property type="entry name" value="MreC"/>
</dbReference>
<dbReference type="InterPro" id="IPR042175">
    <property type="entry name" value="Cell/Rod_MreC_2"/>
</dbReference>
<dbReference type="Gene3D" id="2.40.10.350">
    <property type="entry name" value="Rod shape-determining protein MreC, domain 2"/>
    <property type="match status" value="1"/>
</dbReference>
<dbReference type="PANTHER" id="PTHR34138:SF1">
    <property type="entry name" value="CELL SHAPE-DETERMINING PROTEIN MREC"/>
    <property type="match status" value="1"/>
</dbReference>
<dbReference type="EMBL" id="PCRZ01000030">
    <property type="protein sequence ID" value="PIP29888.1"/>
    <property type="molecule type" value="Genomic_DNA"/>
</dbReference>
<evidence type="ECO:0000256" key="3">
    <source>
        <dbReference type="ARBA" id="ARBA00022960"/>
    </source>
</evidence>
<protein>
    <recommendedName>
        <fullName evidence="2">Cell shape-determining protein MreC</fullName>
    </recommendedName>
    <alternativeName>
        <fullName evidence="4">Cell shape protein MreC</fullName>
    </alternativeName>
</protein>
<dbReference type="GO" id="GO:0005886">
    <property type="term" value="C:plasma membrane"/>
    <property type="evidence" value="ECO:0007669"/>
    <property type="project" value="TreeGrafter"/>
</dbReference>
<sequence>MKSFRAALGIGAGVLLIAFLIIFRAPVAEAFFRLRAALSAAADPAFSYQTFQGLQRENAELKARLAAEARPRDNPRVFTSLTARVYSRYPVGSGGRLIVDAGSEDGVREGMPVLLSPGTLLGKVVAVKRTQSEVLTIWSSDWKSAVSIAPAGPKALLQGGSEPRLELVPKGAALAEGAHAANVSPEFPLGLLVGAVGAPFAVSEGDLWSSYRLLPPADEAGIDSVLVVLNFP</sequence>
<dbReference type="Gene3D" id="2.40.10.340">
    <property type="entry name" value="Rod shape-determining protein MreC, domain 1"/>
    <property type="match status" value="1"/>
</dbReference>
<dbReference type="AlphaFoldDB" id="A0A2G9ZC10"/>
<evidence type="ECO:0000256" key="2">
    <source>
        <dbReference type="ARBA" id="ARBA00013855"/>
    </source>
</evidence>
<dbReference type="PANTHER" id="PTHR34138">
    <property type="entry name" value="CELL SHAPE-DETERMINING PROTEIN MREC"/>
    <property type="match status" value="1"/>
</dbReference>
<dbReference type="InterPro" id="IPR042177">
    <property type="entry name" value="Cell/Rod_1"/>
</dbReference>
<reference evidence="6 7" key="1">
    <citation type="submission" date="2017-09" db="EMBL/GenBank/DDBJ databases">
        <title>Depth-based differentiation of microbial function through sediment-hosted aquifers and enrichment of novel symbionts in the deep terrestrial subsurface.</title>
        <authorList>
            <person name="Probst A.J."/>
            <person name="Ladd B."/>
            <person name="Jarett J.K."/>
            <person name="Geller-Mcgrath D.E."/>
            <person name="Sieber C.M."/>
            <person name="Emerson J.B."/>
            <person name="Anantharaman K."/>
            <person name="Thomas B.C."/>
            <person name="Malmstrom R."/>
            <person name="Stieglmeier M."/>
            <person name="Klingl A."/>
            <person name="Woyke T."/>
            <person name="Ryan C.M."/>
            <person name="Banfield J.F."/>
        </authorList>
    </citation>
    <scope>NUCLEOTIDE SEQUENCE [LARGE SCALE GENOMIC DNA]</scope>
    <source>
        <strain evidence="6">CG23_combo_of_CG06-09_8_20_14_all_54_14</strain>
    </source>
</reference>
<evidence type="ECO:0000259" key="5">
    <source>
        <dbReference type="Pfam" id="PF04085"/>
    </source>
</evidence>
<keyword evidence="3" id="KW-0133">Cell shape</keyword>
<proteinExistence type="inferred from homology"/>
<evidence type="ECO:0000313" key="6">
    <source>
        <dbReference type="EMBL" id="PIP29888.1"/>
    </source>
</evidence>
<feature type="domain" description="Rod shape-determining protein MreC beta-barrel core" evidence="5">
    <location>
        <begin position="94"/>
        <end position="228"/>
    </location>
</feature>
<evidence type="ECO:0000256" key="1">
    <source>
        <dbReference type="ARBA" id="ARBA00009369"/>
    </source>
</evidence>
<evidence type="ECO:0000256" key="4">
    <source>
        <dbReference type="ARBA" id="ARBA00032089"/>
    </source>
</evidence>
<name>A0A2G9ZC10_9BACT</name>
<gene>
    <name evidence="6" type="ORF">COX26_01795</name>
</gene>